<feature type="domain" description="Chalcone/stilbene synthase N-terminal" evidence="4">
    <location>
        <begin position="36"/>
        <end position="202"/>
    </location>
</feature>
<dbReference type="RefSeq" id="WP_160660011.1">
    <property type="nucleotide sequence ID" value="NZ_BAABDV010000001.1"/>
</dbReference>
<evidence type="ECO:0000313" key="6">
    <source>
        <dbReference type="EMBL" id="MXO53120.1"/>
    </source>
</evidence>
<name>A0A844Y3P7_9SPHN</name>
<dbReference type="GO" id="GO:0016747">
    <property type="term" value="F:acyltransferase activity, transferring groups other than amino-acyl groups"/>
    <property type="evidence" value="ECO:0007669"/>
    <property type="project" value="InterPro"/>
</dbReference>
<dbReference type="Proteomes" id="UP000430272">
    <property type="component" value="Unassembled WGS sequence"/>
</dbReference>
<evidence type="ECO:0000256" key="3">
    <source>
        <dbReference type="PIRSR" id="PIRSR000451-1"/>
    </source>
</evidence>
<dbReference type="OrthoDB" id="9786288at2"/>
<gene>
    <name evidence="6" type="ORF">GRI47_03720</name>
</gene>
<reference evidence="6 7" key="1">
    <citation type="submission" date="2019-12" db="EMBL/GenBank/DDBJ databases">
        <title>Genomic-based taxomic classification of the family Erythrobacteraceae.</title>
        <authorList>
            <person name="Xu L."/>
        </authorList>
    </citation>
    <scope>NUCLEOTIDE SEQUENCE [LARGE SCALE GENOMIC DNA]</scope>
    <source>
        <strain evidence="6 7">JCM 17468</strain>
    </source>
</reference>
<dbReference type="InterPro" id="IPR001099">
    <property type="entry name" value="Chalcone/stilbene_synt_N"/>
</dbReference>
<dbReference type="InterPro" id="IPR011141">
    <property type="entry name" value="Polyketide_synthase_type-III"/>
</dbReference>
<dbReference type="InterPro" id="IPR016039">
    <property type="entry name" value="Thiolase-like"/>
</dbReference>
<evidence type="ECO:0000256" key="1">
    <source>
        <dbReference type="ARBA" id="ARBA00005531"/>
    </source>
</evidence>
<evidence type="ECO:0000259" key="5">
    <source>
        <dbReference type="Pfam" id="PF02797"/>
    </source>
</evidence>
<dbReference type="AlphaFoldDB" id="A0A844Y3P7"/>
<dbReference type="InterPro" id="IPR012328">
    <property type="entry name" value="Chalcone/stilbene_synt_C"/>
</dbReference>
<dbReference type="SUPFAM" id="SSF53901">
    <property type="entry name" value="Thiolase-like"/>
    <property type="match status" value="2"/>
</dbReference>
<organism evidence="6 7">
    <name type="scientific">Qipengyuania pelagi</name>
    <dbReference type="NCBI Taxonomy" id="994320"/>
    <lineage>
        <taxon>Bacteria</taxon>
        <taxon>Pseudomonadati</taxon>
        <taxon>Pseudomonadota</taxon>
        <taxon>Alphaproteobacteria</taxon>
        <taxon>Sphingomonadales</taxon>
        <taxon>Erythrobacteraceae</taxon>
        <taxon>Qipengyuania</taxon>
    </lineage>
</organism>
<dbReference type="Gene3D" id="3.40.47.10">
    <property type="match status" value="2"/>
</dbReference>
<dbReference type="CDD" id="cd00831">
    <property type="entry name" value="CHS_like"/>
    <property type="match status" value="1"/>
</dbReference>
<dbReference type="EMBL" id="WTYD01000001">
    <property type="protein sequence ID" value="MXO53120.1"/>
    <property type="molecule type" value="Genomic_DNA"/>
</dbReference>
<comment type="similarity">
    <text evidence="1">Belongs to the thiolase-like superfamily. Chalcone/stilbene synthases family.</text>
</comment>
<dbReference type="PANTHER" id="PTHR11877:SF46">
    <property type="entry name" value="TYPE III POLYKETIDE SYNTHASE A"/>
    <property type="match status" value="1"/>
</dbReference>
<dbReference type="PIRSF" id="PIRSF000451">
    <property type="entry name" value="PKS_III"/>
    <property type="match status" value="1"/>
</dbReference>
<dbReference type="PANTHER" id="PTHR11877">
    <property type="entry name" value="HYDROXYMETHYLGLUTARYL-COA SYNTHASE"/>
    <property type="match status" value="1"/>
</dbReference>
<dbReference type="Pfam" id="PF00195">
    <property type="entry name" value="Chal_sti_synt_N"/>
    <property type="match status" value="1"/>
</dbReference>
<proteinExistence type="inferred from homology"/>
<evidence type="ECO:0000256" key="2">
    <source>
        <dbReference type="ARBA" id="ARBA00022679"/>
    </source>
</evidence>
<dbReference type="Pfam" id="PF02797">
    <property type="entry name" value="Chal_sti_synt_C"/>
    <property type="match status" value="1"/>
</dbReference>
<accession>A0A844Y3P7</accession>
<keyword evidence="2" id="KW-0808">Transferase</keyword>
<feature type="domain" description="Chalcone/stilbene synthase C-terminal" evidence="5">
    <location>
        <begin position="217"/>
        <end position="342"/>
    </location>
</feature>
<comment type="caution">
    <text evidence="6">The sequence shown here is derived from an EMBL/GenBank/DDBJ whole genome shotgun (WGS) entry which is preliminary data.</text>
</comment>
<evidence type="ECO:0000259" key="4">
    <source>
        <dbReference type="Pfam" id="PF00195"/>
    </source>
</evidence>
<dbReference type="GO" id="GO:0030639">
    <property type="term" value="P:polyketide biosynthetic process"/>
    <property type="evidence" value="ECO:0007669"/>
    <property type="project" value="TreeGrafter"/>
</dbReference>
<sequence>MTVINRIATAVPDLDFEADYRRWAMRRLEGTREARLYERMADRSGIEHRWSVLTEEDARLEEGEGLYGGAQPPGTAERMAIYAEEAPKLALKAIEGLGDLGPVTHLVVASCTGFVAPGIDQIIARRLGLADDIERVLIGFMGCYAAVTALRTARHITRSQKDARVLVVTVELSTLHHQEQMDIEPLLMGAQFGDGAAAALISNPGEGLALGEGISAALPDSEELITWHIGDTGFNMRLSGEVPGRIVAALGDPAVRKRVLGGAEVDAFDAWAVHAGGRSILDAVEKGFSLSPIALDASRAVLRNCGNMSSSTLMFVLARLIREKPGKGVALAFGPGLAMEGFRFGWSDA</sequence>
<evidence type="ECO:0000313" key="7">
    <source>
        <dbReference type="Proteomes" id="UP000430272"/>
    </source>
</evidence>
<feature type="active site" description="Acyl-thioester intermediate" evidence="3">
    <location>
        <position position="143"/>
    </location>
</feature>
<keyword evidence="7" id="KW-1185">Reference proteome</keyword>
<protein>
    <submittedName>
        <fullName evidence="6">Type III polyketide synthase</fullName>
    </submittedName>
</protein>